<gene>
    <name evidence="1" type="ORF">FWILDA_LOCUS415</name>
</gene>
<dbReference type="Proteomes" id="UP001153678">
    <property type="component" value="Unassembled WGS sequence"/>
</dbReference>
<comment type="caution">
    <text evidence="1">The sequence shown here is derived from an EMBL/GenBank/DDBJ whole genome shotgun (WGS) entry which is preliminary data.</text>
</comment>
<sequence>MSKKSLEDWEAQLVGKKFIRGNVSIAAEEQNKSSHLILWCPWILSQKGTNYTLK</sequence>
<keyword evidence="2" id="KW-1185">Reference proteome</keyword>
<organism evidence="1 2">
    <name type="scientific">Funneliformis geosporum</name>
    <dbReference type="NCBI Taxonomy" id="1117311"/>
    <lineage>
        <taxon>Eukaryota</taxon>
        <taxon>Fungi</taxon>
        <taxon>Fungi incertae sedis</taxon>
        <taxon>Mucoromycota</taxon>
        <taxon>Glomeromycotina</taxon>
        <taxon>Glomeromycetes</taxon>
        <taxon>Glomerales</taxon>
        <taxon>Glomeraceae</taxon>
        <taxon>Funneliformis</taxon>
    </lineage>
</organism>
<name>A0A9W4SAV8_9GLOM</name>
<protein>
    <submittedName>
        <fullName evidence="1">12714_t:CDS:1</fullName>
    </submittedName>
</protein>
<accession>A0A9W4SAV8</accession>
<dbReference type="EMBL" id="CAMKVN010000027">
    <property type="protein sequence ID" value="CAI2162154.1"/>
    <property type="molecule type" value="Genomic_DNA"/>
</dbReference>
<proteinExistence type="predicted"/>
<evidence type="ECO:0000313" key="1">
    <source>
        <dbReference type="EMBL" id="CAI2162154.1"/>
    </source>
</evidence>
<reference evidence="1" key="1">
    <citation type="submission" date="2022-08" db="EMBL/GenBank/DDBJ databases">
        <authorList>
            <person name="Kallberg Y."/>
            <person name="Tangrot J."/>
            <person name="Rosling A."/>
        </authorList>
    </citation>
    <scope>NUCLEOTIDE SEQUENCE</scope>
    <source>
        <strain evidence="1">Wild A</strain>
    </source>
</reference>
<evidence type="ECO:0000313" key="2">
    <source>
        <dbReference type="Proteomes" id="UP001153678"/>
    </source>
</evidence>
<dbReference type="OrthoDB" id="10013825at2759"/>
<dbReference type="AlphaFoldDB" id="A0A9W4SAV8"/>